<organism evidence="2 3">
    <name type="scientific">Malus baccata</name>
    <name type="common">Siberian crab apple</name>
    <name type="synonym">Pyrus baccata</name>
    <dbReference type="NCBI Taxonomy" id="106549"/>
    <lineage>
        <taxon>Eukaryota</taxon>
        <taxon>Viridiplantae</taxon>
        <taxon>Streptophyta</taxon>
        <taxon>Embryophyta</taxon>
        <taxon>Tracheophyta</taxon>
        <taxon>Spermatophyta</taxon>
        <taxon>Magnoliopsida</taxon>
        <taxon>eudicotyledons</taxon>
        <taxon>Gunneridae</taxon>
        <taxon>Pentapetalae</taxon>
        <taxon>rosids</taxon>
        <taxon>fabids</taxon>
        <taxon>Rosales</taxon>
        <taxon>Rosaceae</taxon>
        <taxon>Amygdaloideae</taxon>
        <taxon>Maleae</taxon>
        <taxon>Malus</taxon>
    </lineage>
</organism>
<reference evidence="2 3" key="1">
    <citation type="journal article" date="2019" name="G3 (Bethesda)">
        <title>Sequencing of a Wild Apple (Malus baccata) Genome Unravels the Differences Between Cultivated and Wild Apple Species Regarding Disease Resistance and Cold Tolerance.</title>
        <authorList>
            <person name="Chen X."/>
        </authorList>
    </citation>
    <scope>NUCLEOTIDE SEQUENCE [LARGE SCALE GENOMIC DNA]</scope>
    <source>
        <strain evidence="3">cv. Shandingzi</strain>
        <tissue evidence="2">Leaves</tissue>
    </source>
</reference>
<gene>
    <name evidence="2" type="ORF">C1H46_041382</name>
</gene>
<sequence length="62" mass="7173">MTMTMKGTSGSYSELLEKQIWKVGERRRGERGKKKEEELTWRDEDGSAGRGAARLKKVDERE</sequence>
<accession>A0A540KG07</accession>
<proteinExistence type="predicted"/>
<evidence type="ECO:0000313" key="2">
    <source>
        <dbReference type="EMBL" id="TQD73080.1"/>
    </source>
</evidence>
<comment type="caution">
    <text evidence="2">The sequence shown here is derived from an EMBL/GenBank/DDBJ whole genome shotgun (WGS) entry which is preliminary data.</text>
</comment>
<feature type="compositionally biased region" description="Basic and acidic residues" evidence="1">
    <location>
        <begin position="23"/>
        <end position="47"/>
    </location>
</feature>
<name>A0A540KG07_MALBA</name>
<feature type="region of interest" description="Disordered" evidence="1">
    <location>
        <begin position="23"/>
        <end position="62"/>
    </location>
</feature>
<protein>
    <submittedName>
        <fullName evidence="2">Uncharacterized protein</fullName>
    </submittedName>
</protein>
<evidence type="ECO:0000256" key="1">
    <source>
        <dbReference type="SAM" id="MobiDB-lite"/>
    </source>
</evidence>
<dbReference type="EMBL" id="VIEB01001334">
    <property type="protein sequence ID" value="TQD73080.1"/>
    <property type="molecule type" value="Genomic_DNA"/>
</dbReference>
<keyword evidence="3" id="KW-1185">Reference proteome</keyword>
<evidence type="ECO:0000313" key="3">
    <source>
        <dbReference type="Proteomes" id="UP000315295"/>
    </source>
</evidence>
<dbReference type="Proteomes" id="UP000315295">
    <property type="component" value="Unassembled WGS sequence"/>
</dbReference>
<dbReference type="AlphaFoldDB" id="A0A540KG07"/>